<dbReference type="InterPro" id="IPR002075">
    <property type="entry name" value="NTF2_dom"/>
</dbReference>
<evidence type="ECO:0000256" key="1">
    <source>
        <dbReference type="SAM" id="Phobius"/>
    </source>
</evidence>
<dbReference type="Proteomes" id="UP001318860">
    <property type="component" value="Unassembled WGS sequence"/>
</dbReference>
<dbReference type="EMBL" id="JABTTQ020000003">
    <property type="protein sequence ID" value="KAK6160499.1"/>
    <property type="molecule type" value="Genomic_DNA"/>
</dbReference>
<comment type="caution">
    <text evidence="3">The sequence shown here is derived from an EMBL/GenBank/DDBJ whole genome shotgun (WGS) entry which is preliminary data.</text>
</comment>
<name>A0ABR0XMW5_REHGL</name>
<keyword evidence="1" id="KW-0472">Membrane</keyword>
<organism evidence="3 4">
    <name type="scientific">Rehmannia glutinosa</name>
    <name type="common">Chinese foxglove</name>
    <dbReference type="NCBI Taxonomy" id="99300"/>
    <lineage>
        <taxon>Eukaryota</taxon>
        <taxon>Viridiplantae</taxon>
        <taxon>Streptophyta</taxon>
        <taxon>Embryophyta</taxon>
        <taxon>Tracheophyta</taxon>
        <taxon>Spermatophyta</taxon>
        <taxon>Magnoliopsida</taxon>
        <taxon>eudicotyledons</taxon>
        <taxon>Gunneridae</taxon>
        <taxon>Pentapetalae</taxon>
        <taxon>asterids</taxon>
        <taxon>lamiids</taxon>
        <taxon>Lamiales</taxon>
        <taxon>Orobanchaceae</taxon>
        <taxon>Rehmannieae</taxon>
        <taxon>Rehmannia</taxon>
    </lineage>
</organism>
<dbReference type="InterPro" id="IPR032710">
    <property type="entry name" value="NTF2-like_dom_sf"/>
</dbReference>
<dbReference type="Gene3D" id="3.10.450.50">
    <property type="match status" value="1"/>
</dbReference>
<keyword evidence="1" id="KW-0812">Transmembrane</keyword>
<protein>
    <recommendedName>
        <fullName evidence="2">NTF2 domain-containing protein</fullName>
    </recommendedName>
</protein>
<dbReference type="SUPFAM" id="SSF54427">
    <property type="entry name" value="NTF2-like"/>
    <property type="match status" value="1"/>
</dbReference>
<sequence length="93" mass="10257">MDPDAVAKAAGKSRAPKLLRKASQFAIPKLPKIGSPPLIATLRPVGGMLVFVSGTLEIIWKQDPLKFSRMFHPMPTPQGSFYVFNDIFLLNYA</sequence>
<dbReference type="InterPro" id="IPR018222">
    <property type="entry name" value="Nuclear_transport_factor_2_euk"/>
</dbReference>
<evidence type="ECO:0000313" key="3">
    <source>
        <dbReference type="EMBL" id="KAK6160499.1"/>
    </source>
</evidence>
<feature type="transmembrane region" description="Helical" evidence="1">
    <location>
        <begin position="38"/>
        <end position="60"/>
    </location>
</feature>
<keyword evidence="1" id="KW-1133">Transmembrane helix</keyword>
<evidence type="ECO:0000259" key="2">
    <source>
        <dbReference type="PROSITE" id="PS50177"/>
    </source>
</evidence>
<dbReference type="Pfam" id="PF02136">
    <property type="entry name" value="NTF2"/>
    <property type="match status" value="1"/>
</dbReference>
<accession>A0ABR0XMW5</accession>
<dbReference type="PROSITE" id="PS50177">
    <property type="entry name" value="NTF2_DOMAIN"/>
    <property type="match status" value="1"/>
</dbReference>
<evidence type="ECO:0000313" key="4">
    <source>
        <dbReference type="Proteomes" id="UP001318860"/>
    </source>
</evidence>
<feature type="domain" description="NTF2" evidence="2">
    <location>
        <begin position="46"/>
        <end position="90"/>
    </location>
</feature>
<gene>
    <name evidence="3" type="ORF">DH2020_003880</name>
</gene>
<reference evidence="3 4" key="1">
    <citation type="journal article" date="2021" name="Comput. Struct. Biotechnol. J.">
        <title>De novo genome assembly of the potent medicinal plant Rehmannia glutinosa using nanopore technology.</title>
        <authorList>
            <person name="Ma L."/>
            <person name="Dong C."/>
            <person name="Song C."/>
            <person name="Wang X."/>
            <person name="Zheng X."/>
            <person name="Niu Y."/>
            <person name="Chen S."/>
            <person name="Feng W."/>
        </authorList>
    </citation>
    <scope>NUCLEOTIDE SEQUENCE [LARGE SCALE GENOMIC DNA]</scope>
    <source>
        <strain evidence="3">DH-2019</strain>
    </source>
</reference>
<proteinExistence type="predicted"/>
<keyword evidence="4" id="KW-1185">Reference proteome</keyword>